<protein>
    <recommendedName>
        <fullName evidence="5">Phosducin domain-containing protein</fullName>
    </recommendedName>
</protein>
<evidence type="ECO:0000256" key="2">
    <source>
        <dbReference type="ARBA" id="ARBA00022553"/>
    </source>
</evidence>
<proteinExistence type="inferred from homology"/>
<name>A0A6S7GS49_PARCT</name>
<feature type="domain" description="Phosducin" evidence="5">
    <location>
        <begin position="84"/>
        <end position="245"/>
    </location>
</feature>
<comment type="similarity">
    <text evidence="1">Belongs to the phosducin family.</text>
</comment>
<evidence type="ECO:0000313" key="7">
    <source>
        <dbReference type="Proteomes" id="UP001152795"/>
    </source>
</evidence>
<dbReference type="InterPro" id="IPR001200">
    <property type="entry name" value="Phosducin"/>
</dbReference>
<keyword evidence="2" id="KW-0597">Phosphoprotein</keyword>
<dbReference type="PANTHER" id="PTHR46052">
    <property type="entry name" value="PHOSDUCIN-LIKE PROTEIN"/>
    <property type="match status" value="1"/>
</dbReference>
<dbReference type="Gene3D" id="3.40.30.10">
    <property type="entry name" value="Glutaredoxin"/>
    <property type="match status" value="1"/>
</dbReference>
<dbReference type="AlphaFoldDB" id="A0A6S7GS49"/>
<keyword evidence="3" id="KW-0175">Coiled coil</keyword>
<dbReference type="CDD" id="cd02987">
    <property type="entry name" value="Phd_like_Phd"/>
    <property type="match status" value="1"/>
</dbReference>
<evidence type="ECO:0000313" key="6">
    <source>
        <dbReference type="EMBL" id="CAB3987430.1"/>
    </source>
</evidence>
<evidence type="ECO:0000256" key="3">
    <source>
        <dbReference type="SAM" id="Coils"/>
    </source>
</evidence>
<dbReference type="Proteomes" id="UP001152795">
    <property type="component" value="Unassembled WGS sequence"/>
</dbReference>
<evidence type="ECO:0000259" key="5">
    <source>
        <dbReference type="Pfam" id="PF02114"/>
    </source>
</evidence>
<dbReference type="EMBL" id="CACRXK020001174">
    <property type="protein sequence ID" value="CAB3987430.1"/>
    <property type="molecule type" value="Genomic_DNA"/>
</dbReference>
<dbReference type="OrthoDB" id="70588at2759"/>
<dbReference type="Pfam" id="PF02114">
    <property type="entry name" value="Phosducin"/>
    <property type="match status" value="1"/>
</dbReference>
<keyword evidence="7" id="KW-1185">Reference proteome</keyword>
<evidence type="ECO:0000256" key="1">
    <source>
        <dbReference type="ARBA" id="ARBA00009686"/>
    </source>
</evidence>
<comment type="caution">
    <text evidence="6">The sequence shown here is derived from an EMBL/GenBank/DDBJ whole genome shotgun (WGS) entry which is preliminary data.</text>
</comment>
<dbReference type="InterPro" id="IPR036249">
    <property type="entry name" value="Thioredoxin-like_sf"/>
</dbReference>
<feature type="compositionally biased region" description="Basic and acidic residues" evidence="4">
    <location>
        <begin position="59"/>
        <end position="72"/>
    </location>
</feature>
<feature type="coiled-coil region" evidence="3">
    <location>
        <begin position="92"/>
        <end position="119"/>
    </location>
</feature>
<evidence type="ECO:0000256" key="4">
    <source>
        <dbReference type="SAM" id="MobiDB-lite"/>
    </source>
</evidence>
<gene>
    <name evidence="6" type="ORF">PACLA_8A023768</name>
</gene>
<dbReference type="InterPro" id="IPR023196">
    <property type="entry name" value="Phosducin_N_dom_sf"/>
</dbReference>
<feature type="region of interest" description="Disordered" evidence="4">
    <location>
        <begin position="43"/>
        <end position="90"/>
    </location>
</feature>
<organism evidence="6 7">
    <name type="scientific">Paramuricea clavata</name>
    <name type="common">Red gorgonian</name>
    <name type="synonym">Violescent sea-whip</name>
    <dbReference type="NCBI Taxonomy" id="317549"/>
    <lineage>
        <taxon>Eukaryota</taxon>
        <taxon>Metazoa</taxon>
        <taxon>Cnidaria</taxon>
        <taxon>Anthozoa</taxon>
        <taxon>Octocorallia</taxon>
        <taxon>Malacalcyonacea</taxon>
        <taxon>Plexauridae</taxon>
        <taxon>Paramuricea</taxon>
    </lineage>
</organism>
<dbReference type="InterPro" id="IPR024253">
    <property type="entry name" value="Phosducin_thioredoxin-like_dom"/>
</dbReference>
<dbReference type="SUPFAM" id="SSF52833">
    <property type="entry name" value="Thioredoxin-like"/>
    <property type="match status" value="1"/>
</dbReference>
<dbReference type="PANTHER" id="PTHR46052:SF1">
    <property type="entry name" value="PHOSDUCIN-LIKE PROTEIN"/>
    <property type="match status" value="1"/>
</dbReference>
<dbReference type="InterPro" id="IPR051499">
    <property type="entry name" value="Phosducin-like_reg"/>
</dbReference>
<dbReference type="Gene3D" id="1.10.168.10">
    <property type="entry name" value="Phosducin, domain 2"/>
    <property type="match status" value="1"/>
</dbReference>
<reference evidence="6" key="1">
    <citation type="submission" date="2020-04" db="EMBL/GenBank/DDBJ databases">
        <authorList>
            <person name="Alioto T."/>
            <person name="Alioto T."/>
            <person name="Gomez Garrido J."/>
        </authorList>
    </citation>
    <scope>NUCLEOTIDE SEQUENCE</scope>
    <source>
        <strain evidence="6">A484AB</strain>
    </source>
</reference>
<accession>A0A6S7GS49</accession>
<sequence>MQDLPLAGLTVGYVSCQIHKHTQKSKVISMDLEDKLLGYKAQNYVSSSESEGEDDEDSGRESGGEVKNKNTEETPQLDLRVDGPMTGPKGVLEDYRRYRQLAAEQREEKKAELEALAKKFSITCQSSLDEEKEKSATKEFEFDEEDEFVKMYHMKRLQEMRRRAEEYVSSIRPTFGTLQDIPGKEYLDAVDKENANVVIVMHLYQPGVEGCSVMTGCLKVLSQQYPRVKFCQVLASETGISKYFVSI</sequence>
<dbReference type="GO" id="GO:0008277">
    <property type="term" value="P:regulation of G protein-coupled receptor signaling pathway"/>
    <property type="evidence" value="ECO:0007669"/>
    <property type="project" value="InterPro"/>
</dbReference>